<organism evidence="1 2">
    <name type="scientific">Gymnopilus junonius</name>
    <name type="common">Spectacular rustgill mushroom</name>
    <name type="synonym">Gymnopilus spectabilis subsp. junonius</name>
    <dbReference type="NCBI Taxonomy" id="109634"/>
    <lineage>
        <taxon>Eukaryota</taxon>
        <taxon>Fungi</taxon>
        <taxon>Dikarya</taxon>
        <taxon>Basidiomycota</taxon>
        <taxon>Agaricomycotina</taxon>
        <taxon>Agaricomycetes</taxon>
        <taxon>Agaricomycetidae</taxon>
        <taxon>Agaricales</taxon>
        <taxon>Agaricineae</taxon>
        <taxon>Hymenogastraceae</taxon>
        <taxon>Gymnopilus</taxon>
    </lineage>
</organism>
<sequence length="188" mass="21162">MSFPRWASLSRFEGYERAEWVALGCRGGAAWLIEYMVGEWEEGRVTAAVLTSVKEVAWVLYQILVSSESVTNCRATFCCFTCVYAGRARTFGALQQNRHGEVSIVPAGLALNKVNDYLDYIRSDHPHTYSSSQRLLLFSKKNGGEKNSYHFREAPSQSVLPPLQPRHSPSARITMDEEMSKAMFLAQV</sequence>
<dbReference type="AlphaFoldDB" id="A0A9P5NJA7"/>
<dbReference type="EMBL" id="JADNYJ010000084">
    <property type="protein sequence ID" value="KAF8888474.1"/>
    <property type="molecule type" value="Genomic_DNA"/>
</dbReference>
<protein>
    <submittedName>
        <fullName evidence="1">Uncharacterized protein</fullName>
    </submittedName>
</protein>
<proteinExistence type="predicted"/>
<accession>A0A9P5NJA7</accession>
<comment type="caution">
    <text evidence="1">The sequence shown here is derived from an EMBL/GenBank/DDBJ whole genome shotgun (WGS) entry which is preliminary data.</text>
</comment>
<evidence type="ECO:0000313" key="1">
    <source>
        <dbReference type="EMBL" id="KAF8888474.1"/>
    </source>
</evidence>
<keyword evidence="2" id="KW-1185">Reference proteome</keyword>
<reference evidence="1" key="1">
    <citation type="submission" date="2020-11" db="EMBL/GenBank/DDBJ databases">
        <authorList>
            <consortium name="DOE Joint Genome Institute"/>
            <person name="Ahrendt S."/>
            <person name="Riley R."/>
            <person name="Andreopoulos W."/>
            <person name="LaButti K."/>
            <person name="Pangilinan J."/>
            <person name="Ruiz-duenas F.J."/>
            <person name="Barrasa J.M."/>
            <person name="Sanchez-Garcia M."/>
            <person name="Camarero S."/>
            <person name="Miyauchi S."/>
            <person name="Serrano A."/>
            <person name="Linde D."/>
            <person name="Babiker R."/>
            <person name="Drula E."/>
            <person name="Ayuso-Fernandez I."/>
            <person name="Pacheco R."/>
            <person name="Padilla G."/>
            <person name="Ferreira P."/>
            <person name="Barriuso J."/>
            <person name="Kellner H."/>
            <person name="Castanera R."/>
            <person name="Alfaro M."/>
            <person name="Ramirez L."/>
            <person name="Pisabarro A.G."/>
            <person name="Kuo A."/>
            <person name="Tritt A."/>
            <person name="Lipzen A."/>
            <person name="He G."/>
            <person name="Yan M."/>
            <person name="Ng V."/>
            <person name="Cullen D."/>
            <person name="Martin F."/>
            <person name="Rosso M.-N."/>
            <person name="Henrissat B."/>
            <person name="Hibbett D."/>
            <person name="Martinez A.T."/>
            <person name="Grigoriev I.V."/>
        </authorList>
    </citation>
    <scope>NUCLEOTIDE SEQUENCE</scope>
    <source>
        <strain evidence="1">AH 44721</strain>
    </source>
</reference>
<name>A0A9P5NJA7_GYMJU</name>
<evidence type="ECO:0000313" key="2">
    <source>
        <dbReference type="Proteomes" id="UP000724874"/>
    </source>
</evidence>
<dbReference type="Proteomes" id="UP000724874">
    <property type="component" value="Unassembled WGS sequence"/>
</dbReference>
<gene>
    <name evidence="1" type="ORF">CPB84DRAFT_1749492</name>
</gene>